<organism evidence="2">
    <name type="scientific">marine sediment metagenome</name>
    <dbReference type="NCBI Taxonomy" id="412755"/>
    <lineage>
        <taxon>unclassified sequences</taxon>
        <taxon>metagenomes</taxon>
        <taxon>ecological metagenomes</taxon>
    </lineage>
</organism>
<dbReference type="AlphaFoldDB" id="X1M955"/>
<evidence type="ECO:0000313" key="2">
    <source>
        <dbReference type="EMBL" id="GAI11225.1"/>
    </source>
</evidence>
<dbReference type="EMBL" id="BARV01006321">
    <property type="protein sequence ID" value="GAI11225.1"/>
    <property type="molecule type" value="Genomic_DNA"/>
</dbReference>
<proteinExistence type="predicted"/>
<protein>
    <submittedName>
        <fullName evidence="2">Uncharacterized protein</fullName>
    </submittedName>
</protein>
<evidence type="ECO:0000256" key="1">
    <source>
        <dbReference type="SAM" id="MobiDB-lite"/>
    </source>
</evidence>
<comment type="caution">
    <text evidence="2">The sequence shown here is derived from an EMBL/GenBank/DDBJ whole genome shotgun (WGS) entry which is preliminary data.</text>
</comment>
<feature type="region of interest" description="Disordered" evidence="1">
    <location>
        <begin position="13"/>
        <end position="36"/>
    </location>
</feature>
<accession>X1M955</accession>
<gene>
    <name evidence="2" type="ORF">S06H3_12947</name>
</gene>
<name>X1M955_9ZZZZ</name>
<sequence length="129" mass="14369">MRIKIYMALSFQGKPRVPHKAPPSPPPEKKLSKPGFFGSSDSVPLSGLMGKFTRASSAIPGTSAEMGTKEKEELAKRFTYGKHGPDIGPDDARSVVDKLKEDKYKAKTYEERLKIDRAIRWLKKTTDTS</sequence>
<reference evidence="2" key="1">
    <citation type="journal article" date="2014" name="Front. Microbiol.">
        <title>High frequency of phylogenetically diverse reductive dehalogenase-homologous genes in deep subseafloor sedimentary metagenomes.</title>
        <authorList>
            <person name="Kawai M."/>
            <person name="Futagami T."/>
            <person name="Toyoda A."/>
            <person name="Takaki Y."/>
            <person name="Nishi S."/>
            <person name="Hori S."/>
            <person name="Arai W."/>
            <person name="Tsubouchi T."/>
            <person name="Morono Y."/>
            <person name="Uchiyama I."/>
            <person name="Ito T."/>
            <person name="Fujiyama A."/>
            <person name="Inagaki F."/>
            <person name="Takami H."/>
        </authorList>
    </citation>
    <scope>NUCLEOTIDE SEQUENCE</scope>
    <source>
        <strain evidence="2">Expedition CK06-06</strain>
    </source>
</reference>